<organism evidence="6 7">
    <name type="scientific">Domibacillus iocasae</name>
    <dbReference type="NCBI Taxonomy" id="1714016"/>
    <lineage>
        <taxon>Bacteria</taxon>
        <taxon>Bacillati</taxon>
        <taxon>Bacillota</taxon>
        <taxon>Bacilli</taxon>
        <taxon>Bacillales</taxon>
        <taxon>Bacillaceae</taxon>
        <taxon>Domibacillus</taxon>
    </lineage>
</organism>
<dbReference type="STRING" id="1714016.BA724_04570"/>
<dbReference type="InterPro" id="IPR013221">
    <property type="entry name" value="Mur_ligase_cen"/>
</dbReference>
<evidence type="ECO:0000256" key="1">
    <source>
        <dbReference type="ARBA" id="ARBA00022598"/>
    </source>
</evidence>
<dbReference type="Gene3D" id="3.40.1190.10">
    <property type="entry name" value="Mur-like, catalytic domain"/>
    <property type="match status" value="1"/>
</dbReference>
<dbReference type="InterPro" id="IPR036615">
    <property type="entry name" value="Mur_ligase_C_dom_sf"/>
</dbReference>
<dbReference type="AlphaFoldDB" id="A0A1E7DQC3"/>
<dbReference type="OrthoDB" id="9801978at2"/>
<dbReference type="InterPro" id="IPR051046">
    <property type="entry name" value="MurCDEF_CellWall_CoF430Synth"/>
</dbReference>
<evidence type="ECO:0000256" key="2">
    <source>
        <dbReference type="ARBA" id="ARBA00022741"/>
    </source>
</evidence>
<name>A0A1E7DQC3_9BACI</name>
<dbReference type="Pfam" id="PF08245">
    <property type="entry name" value="Mur_ligase_M"/>
    <property type="match status" value="1"/>
</dbReference>
<gene>
    <name evidence="6" type="ORF">BA724_04570</name>
</gene>
<comment type="caution">
    <text evidence="6">The sequence shown here is derived from an EMBL/GenBank/DDBJ whole genome shotgun (WGS) entry which is preliminary data.</text>
</comment>
<evidence type="ECO:0000259" key="5">
    <source>
        <dbReference type="Pfam" id="PF08245"/>
    </source>
</evidence>
<dbReference type="RefSeq" id="WP_069938168.1">
    <property type="nucleotide sequence ID" value="NZ_MAMP01000020.1"/>
</dbReference>
<keyword evidence="1 6" id="KW-0436">Ligase</keyword>
<dbReference type="Gene3D" id="3.90.190.20">
    <property type="entry name" value="Mur ligase, C-terminal domain"/>
    <property type="match status" value="1"/>
</dbReference>
<evidence type="ECO:0000313" key="6">
    <source>
        <dbReference type="EMBL" id="OES45287.1"/>
    </source>
</evidence>
<keyword evidence="7" id="KW-1185">Reference proteome</keyword>
<feature type="domain" description="Mur ligase C-terminal" evidence="4">
    <location>
        <begin position="323"/>
        <end position="444"/>
    </location>
</feature>
<accession>A0A1E7DQC3</accession>
<dbReference type="SUPFAM" id="SSF53623">
    <property type="entry name" value="MurD-like peptide ligases, catalytic domain"/>
    <property type="match status" value="1"/>
</dbReference>
<evidence type="ECO:0000313" key="7">
    <source>
        <dbReference type="Proteomes" id="UP000095658"/>
    </source>
</evidence>
<dbReference type="PANTHER" id="PTHR43024">
    <property type="entry name" value="UDP-N-ACETYLMURAMOYL-TRIPEPTIDE--D-ALANYL-D-ALANINE LIGASE"/>
    <property type="match status" value="1"/>
</dbReference>
<dbReference type="GO" id="GO:0005524">
    <property type="term" value="F:ATP binding"/>
    <property type="evidence" value="ECO:0007669"/>
    <property type="project" value="UniProtKB-KW"/>
</dbReference>
<reference evidence="6 7" key="1">
    <citation type="submission" date="2016-06" db="EMBL/GenBank/DDBJ databases">
        <title>Domibacillus iocasae genome sequencing.</title>
        <authorList>
            <person name="Verma A."/>
            <person name="Pal Y."/>
            <person name="Ojha A.K."/>
            <person name="Krishnamurthi S."/>
        </authorList>
    </citation>
    <scope>NUCLEOTIDE SEQUENCE [LARGE SCALE GENOMIC DNA]</scope>
    <source>
        <strain evidence="6 7">DSM 29979</strain>
    </source>
</reference>
<dbReference type="GO" id="GO:0016881">
    <property type="term" value="F:acid-amino acid ligase activity"/>
    <property type="evidence" value="ECO:0007669"/>
    <property type="project" value="InterPro"/>
</dbReference>
<evidence type="ECO:0000259" key="4">
    <source>
        <dbReference type="Pfam" id="PF02875"/>
    </source>
</evidence>
<feature type="domain" description="Mur ligase central" evidence="5">
    <location>
        <begin position="111"/>
        <end position="298"/>
    </location>
</feature>
<dbReference type="SUPFAM" id="SSF53244">
    <property type="entry name" value="MurD-like peptide ligases, peptide-binding domain"/>
    <property type="match status" value="1"/>
</dbReference>
<dbReference type="InterPro" id="IPR036565">
    <property type="entry name" value="Mur-like_cat_sf"/>
</dbReference>
<protein>
    <submittedName>
        <fullName evidence="6">UDP-N-acetylmuramoylalanyl-D-glutamate--2, 6-diaminopimelate ligase</fullName>
    </submittedName>
</protein>
<keyword evidence="2" id="KW-0547">Nucleotide-binding</keyword>
<dbReference type="Pfam" id="PF02875">
    <property type="entry name" value="Mur_ligase_C"/>
    <property type="match status" value="1"/>
</dbReference>
<dbReference type="EMBL" id="MAMP01000020">
    <property type="protein sequence ID" value="OES45287.1"/>
    <property type="molecule type" value="Genomic_DNA"/>
</dbReference>
<dbReference type="Proteomes" id="UP000095658">
    <property type="component" value="Unassembled WGS sequence"/>
</dbReference>
<dbReference type="PANTHER" id="PTHR43024:SF1">
    <property type="entry name" value="UDP-N-ACETYLMURAMOYL-TRIPEPTIDE--D-ALANYL-D-ALANINE LIGASE"/>
    <property type="match status" value="1"/>
</dbReference>
<sequence>MEPILLKDIREVLEGELICGTEDWHIKNAIVYNRHPLEEPYTLIFLNKKESIYWGHFAQMAPCVVVTDKPIEDIRHLLNKTTVIRVKSMIQSYWTFIHYYRSLFKIPVTAITGTCGKTTVKEMIKHILSKSYTVQASESSKNEPRRSFHYLLGINRQTDMAVFETGLGNIGNIKHQCLIYQPTIGIITTIGAHHLDGCKTLEGYIQAKGEMIEGVAKNGTLILNADDENIKKLSLDSFEGRVVYFSVGSPSEFQAVHVSYAKNGMTFDLVYNEKTYPVFIPGYGEHQVYNALAAIAAVHQMGIGIDEALERLASFQNMERHLEVSAGMNGCTIIDDTWTINPTSVEAALKVVDELGKGKKTIVILGDINRLGDYEKEYHQKVGNMVAERTFDTLITIGEKAKEIGRQALQDGFKGNVHQFQTVEGILEIVKDKVDEHTLLLIKGPMKSRSMIALAQQLKML</sequence>
<dbReference type="InterPro" id="IPR004101">
    <property type="entry name" value="Mur_ligase_C"/>
</dbReference>
<keyword evidence="3" id="KW-0067">ATP-binding</keyword>
<proteinExistence type="predicted"/>
<evidence type="ECO:0000256" key="3">
    <source>
        <dbReference type="ARBA" id="ARBA00022840"/>
    </source>
</evidence>